<evidence type="ECO:0000313" key="1">
    <source>
        <dbReference type="EMBL" id="KAH0466339.1"/>
    </source>
</evidence>
<dbReference type="AlphaFoldDB" id="A0AAV7HEZ0"/>
<gene>
    <name evidence="1" type="ORF">IEQ34_006442</name>
</gene>
<evidence type="ECO:0000313" key="2">
    <source>
        <dbReference type="Proteomes" id="UP000775213"/>
    </source>
</evidence>
<reference evidence="1 2" key="1">
    <citation type="journal article" date="2021" name="Hortic Res">
        <title>Chromosome-scale assembly of the Dendrobium chrysotoxum genome enhances the understanding of orchid evolution.</title>
        <authorList>
            <person name="Zhang Y."/>
            <person name="Zhang G.Q."/>
            <person name="Zhang D."/>
            <person name="Liu X.D."/>
            <person name="Xu X.Y."/>
            <person name="Sun W.H."/>
            <person name="Yu X."/>
            <person name="Zhu X."/>
            <person name="Wang Z.W."/>
            <person name="Zhao X."/>
            <person name="Zhong W.Y."/>
            <person name="Chen H."/>
            <person name="Yin W.L."/>
            <person name="Huang T."/>
            <person name="Niu S.C."/>
            <person name="Liu Z.J."/>
        </authorList>
    </citation>
    <scope>NUCLEOTIDE SEQUENCE [LARGE SCALE GENOMIC DNA]</scope>
    <source>
        <strain evidence="1">Lindl</strain>
    </source>
</reference>
<name>A0AAV7HEZ0_DENCH</name>
<protein>
    <submittedName>
        <fullName evidence="1">Uncharacterized protein</fullName>
    </submittedName>
</protein>
<comment type="caution">
    <text evidence="1">The sequence shown here is derived from an EMBL/GenBank/DDBJ whole genome shotgun (WGS) entry which is preliminary data.</text>
</comment>
<proteinExistence type="predicted"/>
<organism evidence="1 2">
    <name type="scientific">Dendrobium chrysotoxum</name>
    <name type="common">Orchid</name>
    <dbReference type="NCBI Taxonomy" id="161865"/>
    <lineage>
        <taxon>Eukaryota</taxon>
        <taxon>Viridiplantae</taxon>
        <taxon>Streptophyta</taxon>
        <taxon>Embryophyta</taxon>
        <taxon>Tracheophyta</taxon>
        <taxon>Spermatophyta</taxon>
        <taxon>Magnoliopsida</taxon>
        <taxon>Liliopsida</taxon>
        <taxon>Asparagales</taxon>
        <taxon>Orchidaceae</taxon>
        <taxon>Epidendroideae</taxon>
        <taxon>Malaxideae</taxon>
        <taxon>Dendrobiinae</taxon>
        <taxon>Dendrobium</taxon>
    </lineage>
</organism>
<sequence length="86" mass="9739">MAAKKADALKGKIEQFKSKVEEKFSTLEGKFFNHGESDGGRFWRLEEMTTKLIEMQSKTPLEVLMANPNHKLSEIPLAQSKGKEIT</sequence>
<dbReference type="EMBL" id="JAGFBR010000006">
    <property type="protein sequence ID" value="KAH0466339.1"/>
    <property type="molecule type" value="Genomic_DNA"/>
</dbReference>
<accession>A0AAV7HEZ0</accession>
<keyword evidence="2" id="KW-1185">Reference proteome</keyword>
<dbReference type="Proteomes" id="UP000775213">
    <property type="component" value="Unassembled WGS sequence"/>
</dbReference>